<dbReference type="EMBL" id="VANU01000005">
    <property type="protein sequence ID" value="TLP37102.1"/>
    <property type="molecule type" value="Genomic_DNA"/>
</dbReference>
<keyword evidence="7 11" id="KW-0067">ATP-binding</keyword>
<keyword evidence="4" id="KW-1003">Cell membrane</keyword>
<dbReference type="PROSITE" id="PS00211">
    <property type="entry name" value="ABC_TRANSPORTER_1"/>
    <property type="match status" value="1"/>
</dbReference>
<dbReference type="InterPro" id="IPR017871">
    <property type="entry name" value="ABC_transporter-like_CS"/>
</dbReference>
<dbReference type="GO" id="GO:0005524">
    <property type="term" value="F:ATP binding"/>
    <property type="evidence" value="ECO:0007669"/>
    <property type="project" value="UniProtKB-KW"/>
</dbReference>
<accession>A0A5R8XZ94</accession>
<organism evidence="11 12">
    <name type="scientific">Arcobacter arenosus</name>
    <dbReference type="NCBI Taxonomy" id="2576037"/>
    <lineage>
        <taxon>Bacteria</taxon>
        <taxon>Pseudomonadati</taxon>
        <taxon>Campylobacterota</taxon>
        <taxon>Epsilonproteobacteria</taxon>
        <taxon>Campylobacterales</taxon>
        <taxon>Arcobacteraceae</taxon>
        <taxon>Arcobacter</taxon>
    </lineage>
</organism>
<dbReference type="SUPFAM" id="SSF52540">
    <property type="entry name" value="P-loop containing nucleoside triphosphate hydrolases"/>
    <property type="match status" value="1"/>
</dbReference>
<keyword evidence="5" id="KW-0997">Cell inner membrane</keyword>
<evidence type="ECO:0000256" key="6">
    <source>
        <dbReference type="ARBA" id="ARBA00022741"/>
    </source>
</evidence>
<evidence type="ECO:0000256" key="2">
    <source>
        <dbReference type="ARBA" id="ARBA00005417"/>
    </source>
</evidence>
<dbReference type="Pfam" id="PF00005">
    <property type="entry name" value="ABC_tran"/>
    <property type="match status" value="1"/>
</dbReference>
<evidence type="ECO:0000256" key="5">
    <source>
        <dbReference type="ARBA" id="ARBA00022519"/>
    </source>
</evidence>
<evidence type="ECO:0000259" key="10">
    <source>
        <dbReference type="PROSITE" id="PS50893"/>
    </source>
</evidence>
<dbReference type="OrthoDB" id="9809450at2"/>
<dbReference type="InterPro" id="IPR003439">
    <property type="entry name" value="ABC_transporter-like_ATP-bd"/>
</dbReference>
<dbReference type="InterPro" id="IPR050388">
    <property type="entry name" value="ABC_Ni/Peptide_Import"/>
</dbReference>
<comment type="caution">
    <text evidence="11">The sequence shown here is derived from an EMBL/GenBank/DDBJ whole genome shotgun (WGS) entry which is preliminary data.</text>
</comment>
<reference evidence="11 12" key="1">
    <citation type="submission" date="2019-05" db="EMBL/GenBank/DDBJ databases">
        <title>Arcobacter sp. nov., isolated from sea sediment.</title>
        <authorList>
            <person name="Kim W."/>
        </authorList>
    </citation>
    <scope>NUCLEOTIDE SEQUENCE [LARGE SCALE GENOMIC DNA]</scope>
    <source>
        <strain evidence="11 12">CAU 1517</strain>
    </source>
</reference>
<dbReference type="Gene3D" id="3.40.50.300">
    <property type="entry name" value="P-loop containing nucleotide triphosphate hydrolases"/>
    <property type="match status" value="1"/>
</dbReference>
<evidence type="ECO:0000256" key="4">
    <source>
        <dbReference type="ARBA" id="ARBA00022475"/>
    </source>
</evidence>
<comment type="subcellular location">
    <subcellularLocation>
        <location evidence="1">Cell inner membrane</location>
        <topology evidence="1">Peripheral membrane protein</topology>
    </subcellularLocation>
</comment>
<dbReference type="InterPro" id="IPR003593">
    <property type="entry name" value="AAA+_ATPase"/>
</dbReference>
<evidence type="ECO:0000256" key="8">
    <source>
        <dbReference type="ARBA" id="ARBA00022967"/>
    </source>
</evidence>
<dbReference type="InterPro" id="IPR027417">
    <property type="entry name" value="P-loop_NTPase"/>
</dbReference>
<keyword evidence="3" id="KW-0813">Transport</keyword>
<dbReference type="GO" id="GO:0005886">
    <property type="term" value="C:plasma membrane"/>
    <property type="evidence" value="ECO:0007669"/>
    <property type="project" value="UniProtKB-SubCell"/>
</dbReference>
<evidence type="ECO:0000256" key="3">
    <source>
        <dbReference type="ARBA" id="ARBA00022448"/>
    </source>
</evidence>
<keyword evidence="12" id="KW-1185">Reference proteome</keyword>
<evidence type="ECO:0000256" key="1">
    <source>
        <dbReference type="ARBA" id="ARBA00004417"/>
    </source>
</evidence>
<protein>
    <submittedName>
        <fullName evidence="11">ABC transporter ATP-binding protein</fullName>
    </submittedName>
</protein>
<feature type="domain" description="ABC transporter" evidence="10">
    <location>
        <begin position="2"/>
        <end position="221"/>
    </location>
</feature>
<keyword evidence="6" id="KW-0547">Nucleotide-binding</keyword>
<name>A0A5R8XZ94_9BACT</name>
<sequence length="232" mass="26272">MINAVEIKRLKITTKEQELVNIDFKIEDSTALIGQSGSGKSLTLKTILNLLPSNLNLDFDVDSTFELNSSNIGFIPQNPFTSLSPMTKIKNQFFCEEEKKKELFKIVGLEEKFLERFPSQLSGGQLQRVVIAIALSNDIKLLLLDEPTTALDEKSKQIVLDLIKKLQDELNILILFVTHDINSIRDICKNIVIIKDGTVIEKGKTNEILSLPKTNYTKTLINSTFENKEFRK</sequence>
<dbReference type="RefSeq" id="WP_138153356.1">
    <property type="nucleotide sequence ID" value="NZ_VANU01000005.1"/>
</dbReference>
<comment type="similarity">
    <text evidence="2">Belongs to the ABC transporter superfamily.</text>
</comment>
<keyword evidence="8" id="KW-1278">Translocase</keyword>
<evidence type="ECO:0000256" key="7">
    <source>
        <dbReference type="ARBA" id="ARBA00022840"/>
    </source>
</evidence>
<proteinExistence type="inferred from homology"/>
<gene>
    <name evidence="11" type="ORF">FDK22_12755</name>
</gene>
<dbReference type="PANTHER" id="PTHR43297:SF14">
    <property type="entry name" value="ATPASE AAA-TYPE CORE DOMAIN-CONTAINING PROTEIN"/>
    <property type="match status" value="1"/>
</dbReference>
<keyword evidence="9" id="KW-0472">Membrane</keyword>
<dbReference type="Proteomes" id="UP000308901">
    <property type="component" value="Unassembled WGS sequence"/>
</dbReference>
<dbReference type="GO" id="GO:0016887">
    <property type="term" value="F:ATP hydrolysis activity"/>
    <property type="evidence" value="ECO:0007669"/>
    <property type="project" value="InterPro"/>
</dbReference>
<dbReference type="AlphaFoldDB" id="A0A5R8XZ94"/>
<dbReference type="SMART" id="SM00382">
    <property type="entry name" value="AAA"/>
    <property type="match status" value="1"/>
</dbReference>
<evidence type="ECO:0000256" key="9">
    <source>
        <dbReference type="ARBA" id="ARBA00023136"/>
    </source>
</evidence>
<evidence type="ECO:0000313" key="12">
    <source>
        <dbReference type="Proteomes" id="UP000308901"/>
    </source>
</evidence>
<dbReference type="PROSITE" id="PS50893">
    <property type="entry name" value="ABC_TRANSPORTER_2"/>
    <property type="match status" value="1"/>
</dbReference>
<evidence type="ECO:0000313" key="11">
    <source>
        <dbReference type="EMBL" id="TLP37102.1"/>
    </source>
</evidence>
<dbReference type="PANTHER" id="PTHR43297">
    <property type="entry name" value="OLIGOPEPTIDE TRANSPORT ATP-BINDING PROTEIN APPD"/>
    <property type="match status" value="1"/>
</dbReference>